<name>A0ABD3R4N1_9STRA</name>
<reference evidence="2 3" key="1">
    <citation type="submission" date="2024-10" db="EMBL/GenBank/DDBJ databases">
        <title>Updated reference genomes for cyclostephanoid diatoms.</title>
        <authorList>
            <person name="Roberts W.R."/>
            <person name="Alverson A.J."/>
        </authorList>
    </citation>
    <scope>NUCLEOTIDE SEQUENCE [LARGE SCALE GENOMIC DNA]</scope>
    <source>
        <strain evidence="2 3">AJA228-03</strain>
    </source>
</reference>
<dbReference type="AlphaFoldDB" id="A0ABD3R4N1"/>
<gene>
    <name evidence="2" type="ORF">ACHAXA_009044</name>
</gene>
<organism evidence="2 3">
    <name type="scientific">Cyclostephanos tholiformis</name>
    <dbReference type="NCBI Taxonomy" id="382380"/>
    <lineage>
        <taxon>Eukaryota</taxon>
        <taxon>Sar</taxon>
        <taxon>Stramenopiles</taxon>
        <taxon>Ochrophyta</taxon>
        <taxon>Bacillariophyta</taxon>
        <taxon>Coscinodiscophyceae</taxon>
        <taxon>Thalassiosirophycidae</taxon>
        <taxon>Stephanodiscales</taxon>
        <taxon>Stephanodiscaceae</taxon>
        <taxon>Cyclostephanos</taxon>
    </lineage>
</organism>
<keyword evidence="3" id="KW-1185">Reference proteome</keyword>
<feature type="compositionally biased region" description="Low complexity" evidence="1">
    <location>
        <begin position="176"/>
        <end position="191"/>
    </location>
</feature>
<feature type="region of interest" description="Disordered" evidence="1">
    <location>
        <begin position="478"/>
        <end position="525"/>
    </location>
</feature>
<feature type="region of interest" description="Disordered" evidence="1">
    <location>
        <begin position="152"/>
        <end position="197"/>
    </location>
</feature>
<dbReference type="Proteomes" id="UP001530377">
    <property type="component" value="Unassembled WGS sequence"/>
</dbReference>
<comment type="caution">
    <text evidence="2">The sequence shown here is derived from an EMBL/GenBank/DDBJ whole genome shotgun (WGS) entry which is preliminary data.</text>
</comment>
<dbReference type="EMBL" id="JALLPB020000581">
    <property type="protein sequence ID" value="KAL3807815.1"/>
    <property type="molecule type" value="Genomic_DNA"/>
</dbReference>
<feature type="compositionally biased region" description="Polar residues" evidence="1">
    <location>
        <begin position="152"/>
        <end position="175"/>
    </location>
</feature>
<proteinExistence type="predicted"/>
<feature type="region of interest" description="Disordered" evidence="1">
    <location>
        <begin position="40"/>
        <end position="63"/>
    </location>
</feature>
<evidence type="ECO:0000313" key="3">
    <source>
        <dbReference type="Proteomes" id="UP001530377"/>
    </source>
</evidence>
<protein>
    <submittedName>
        <fullName evidence="2">Uncharacterized protein</fullName>
    </submittedName>
</protein>
<feature type="region of interest" description="Disordered" evidence="1">
    <location>
        <begin position="287"/>
        <end position="308"/>
    </location>
</feature>
<sequence>MSSTTTKVKTSSATTASWFSSSPRSSPLLFDSLLGGAERGTAAASATTTTPTPTTEKSPSSVAATSSSASQLLGSISSCFDADIGKLNNEAILPPTNMYDKYDANSGGNDIIHYDQGGQHHWEQTHSYSSEDMTTPLNSKTTGIFGNLVKSSSMKSPTSCATTRSKGSASHQSNKTAMTSPVTTSTTTGSSSKDRHYVPPRLAMKTGILDRMTTSHPSVPGTPGGSSYNNASFNMTSAATGTTSVIANFWNNHASPATNTSRVGINGGGIIGIGEDGADCLTSVPSSEKLASFTPPHPPTNTPLSSPLSTSAKAAAEAVIEIISKAETFLVAKTAGVSSAFSGGLCSPRSSSPIGGGNSSSIRDAMGRITEDMAEGRRGDRNDLWETTQKMTTKVDRNTCCQAATNCLEFEEFGFNPFQDGCDGDINKLCSSAEGNGKNVFLSPSILRSSSLTPTHPQKPAGDEIRLYSSFENITAKKERSLDQQTKQQQAESGGGPSTPHWKQNYLDHGNTPQQGGGSRSLPIGLPFREVSVPTELERSVSELTMRSHGTFEMHRYTSDSRRMAYYAVGRVAANKKDDRSGGNENSKFEGNRRCYFSGKPILYGVPFYAGSVQQGPRTLVVFCLPSALDLPSFECRDLADKTMRERYLESLPTPDENLLREMSRRYREPFESLPVQVRSPKCWRLFVKFCFFSGLPIAEGEMHYRVKSSVVAFTTLQSRLHQQSEEIALSHDVMEAVNGEVSADMLRLPNRKVFDYLKRQYCQQCSKLNSDIFDRKSWEAIMPEV</sequence>
<feature type="region of interest" description="Disordered" evidence="1">
    <location>
        <begin position="1"/>
        <end position="25"/>
    </location>
</feature>
<feature type="compositionally biased region" description="Polar residues" evidence="1">
    <location>
        <begin position="483"/>
        <end position="492"/>
    </location>
</feature>
<evidence type="ECO:0000256" key="1">
    <source>
        <dbReference type="SAM" id="MobiDB-lite"/>
    </source>
</evidence>
<feature type="compositionally biased region" description="Low complexity" evidence="1">
    <location>
        <begin position="41"/>
        <end position="63"/>
    </location>
</feature>
<accession>A0ABD3R4N1</accession>
<evidence type="ECO:0000313" key="2">
    <source>
        <dbReference type="EMBL" id="KAL3807815.1"/>
    </source>
</evidence>